<dbReference type="SMART" id="SM00267">
    <property type="entry name" value="GGDEF"/>
    <property type="match status" value="1"/>
</dbReference>
<evidence type="ECO:0000259" key="1">
    <source>
        <dbReference type="PROSITE" id="PS50887"/>
    </source>
</evidence>
<dbReference type="PANTHER" id="PTHR45138:SF9">
    <property type="entry name" value="DIGUANYLATE CYCLASE DGCM-RELATED"/>
    <property type="match status" value="1"/>
</dbReference>
<comment type="caution">
    <text evidence="2">The sequence shown here is derived from an EMBL/GenBank/DDBJ whole genome shotgun (WGS) entry which is preliminary data.</text>
</comment>
<dbReference type="AlphaFoldDB" id="X1KDK6"/>
<evidence type="ECO:0000313" key="2">
    <source>
        <dbReference type="EMBL" id="GAI04743.1"/>
    </source>
</evidence>
<dbReference type="GO" id="GO:0052621">
    <property type="term" value="F:diguanylate cyclase activity"/>
    <property type="evidence" value="ECO:0007669"/>
    <property type="project" value="TreeGrafter"/>
</dbReference>
<proteinExistence type="predicted"/>
<dbReference type="Gene3D" id="3.30.70.270">
    <property type="match status" value="1"/>
</dbReference>
<gene>
    <name evidence="2" type="ORF">S06H3_17115</name>
</gene>
<accession>X1KDK6</accession>
<dbReference type="PANTHER" id="PTHR45138">
    <property type="entry name" value="REGULATORY COMPONENTS OF SENSORY TRANSDUCTION SYSTEM"/>
    <property type="match status" value="1"/>
</dbReference>
<sequence length="106" mass="11624">KIIAQLICASCRKSDFVARYGGEEIVVILPNTTSRDAVSVAQEINNIVAKQTIKLLGIRITVSIGVATYPDDGITLKSLLERADKALYQAKKSGRNRVCKFDEARD</sequence>
<dbReference type="CDD" id="cd01949">
    <property type="entry name" value="GGDEF"/>
    <property type="match status" value="1"/>
</dbReference>
<reference evidence="2" key="1">
    <citation type="journal article" date="2014" name="Front. Microbiol.">
        <title>High frequency of phylogenetically diverse reductive dehalogenase-homologous genes in deep subseafloor sedimentary metagenomes.</title>
        <authorList>
            <person name="Kawai M."/>
            <person name="Futagami T."/>
            <person name="Toyoda A."/>
            <person name="Takaki Y."/>
            <person name="Nishi S."/>
            <person name="Hori S."/>
            <person name="Arai W."/>
            <person name="Tsubouchi T."/>
            <person name="Morono Y."/>
            <person name="Uchiyama I."/>
            <person name="Ito T."/>
            <person name="Fujiyama A."/>
            <person name="Inagaki F."/>
            <person name="Takami H."/>
        </authorList>
    </citation>
    <scope>NUCLEOTIDE SEQUENCE</scope>
    <source>
        <strain evidence="2">Expedition CK06-06</strain>
    </source>
</reference>
<protein>
    <recommendedName>
        <fullName evidence="1">GGDEF domain-containing protein</fullName>
    </recommendedName>
</protein>
<dbReference type="InterPro" id="IPR000160">
    <property type="entry name" value="GGDEF_dom"/>
</dbReference>
<dbReference type="SUPFAM" id="SSF55073">
    <property type="entry name" value="Nucleotide cyclase"/>
    <property type="match status" value="1"/>
</dbReference>
<feature type="domain" description="GGDEF" evidence="1">
    <location>
        <begin position="1"/>
        <end position="103"/>
    </location>
</feature>
<dbReference type="EMBL" id="BARV01008524">
    <property type="protein sequence ID" value="GAI04743.1"/>
    <property type="molecule type" value="Genomic_DNA"/>
</dbReference>
<organism evidence="2">
    <name type="scientific">marine sediment metagenome</name>
    <dbReference type="NCBI Taxonomy" id="412755"/>
    <lineage>
        <taxon>unclassified sequences</taxon>
        <taxon>metagenomes</taxon>
        <taxon>ecological metagenomes</taxon>
    </lineage>
</organism>
<dbReference type="Pfam" id="PF00990">
    <property type="entry name" value="GGDEF"/>
    <property type="match status" value="1"/>
</dbReference>
<dbReference type="PROSITE" id="PS50887">
    <property type="entry name" value="GGDEF"/>
    <property type="match status" value="1"/>
</dbReference>
<dbReference type="NCBIfam" id="TIGR00254">
    <property type="entry name" value="GGDEF"/>
    <property type="match status" value="1"/>
</dbReference>
<name>X1KDK6_9ZZZZ</name>
<feature type="non-terminal residue" evidence="2">
    <location>
        <position position="1"/>
    </location>
</feature>
<dbReference type="InterPro" id="IPR043128">
    <property type="entry name" value="Rev_trsase/Diguanyl_cyclase"/>
</dbReference>
<dbReference type="InterPro" id="IPR029787">
    <property type="entry name" value="Nucleotide_cyclase"/>
</dbReference>
<dbReference type="InterPro" id="IPR050469">
    <property type="entry name" value="Diguanylate_Cyclase"/>
</dbReference>